<keyword evidence="2" id="KW-0472">Membrane</keyword>
<evidence type="ECO:0000313" key="5">
    <source>
        <dbReference type="Proteomes" id="UP000008827"/>
    </source>
</evidence>
<dbReference type="OrthoDB" id="1910203at2759"/>
<name>A0A0R0GVW8_SOYBN</name>
<dbReference type="PaxDb" id="3847-GLYMA13G04895.1"/>
<evidence type="ECO:0000256" key="1">
    <source>
        <dbReference type="SAM" id="MobiDB-lite"/>
    </source>
</evidence>
<dbReference type="Gramene" id="KRH18543">
    <property type="protein sequence ID" value="KRH18543"/>
    <property type="gene ID" value="GLYMA_13G067000"/>
</dbReference>
<dbReference type="KEGG" id="gmx:100790281"/>
<dbReference type="EMBL" id="CM000846">
    <property type="protein sequence ID" value="KRH18543.1"/>
    <property type="molecule type" value="Genomic_DNA"/>
</dbReference>
<gene>
    <name evidence="4" type="primary">LOC100790281</name>
    <name evidence="3" type="ORF">GLYMA_13G067000</name>
</gene>
<evidence type="ECO:0008006" key="6">
    <source>
        <dbReference type="Google" id="ProtNLM"/>
    </source>
</evidence>
<feature type="region of interest" description="Disordered" evidence="1">
    <location>
        <begin position="74"/>
        <end position="97"/>
    </location>
</feature>
<reference evidence="4" key="2">
    <citation type="submission" date="2018-02" db="UniProtKB">
        <authorList>
            <consortium name="EnsemblPlants"/>
        </authorList>
    </citation>
    <scope>IDENTIFICATION</scope>
    <source>
        <strain evidence="4">Williams 82</strain>
    </source>
</reference>
<dbReference type="Proteomes" id="UP000008827">
    <property type="component" value="Chromosome 13"/>
</dbReference>
<organism evidence="3">
    <name type="scientific">Glycine max</name>
    <name type="common">Soybean</name>
    <name type="synonym">Glycine hispida</name>
    <dbReference type="NCBI Taxonomy" id="3847"/>
    <lineage>
        <taxon>Eukaryota</taxon>
        <taxon>Viridiplantae</taxon>
        <taxon>Streptophyta</taxon>
        <taxon>Embryophyta</taxon>
        <taxon>Tracheophyta</taxon>
        <taxon>Spermatophyta</taxon>
        <taxon>Magnoliopsida</taxon>
        <taxon>eudicotyledons</taxon>
        <taxon>Gunneridae</taxon>
        <taxon>Pentapetalae</taxon>
        <taxon>rosids</taxon>
        <taxon>fabids</taxon>
        <taxon>Fabales</taxon>
        <taxon>Fabaceae</taxon>
        <taxon>Papilionoideae</taxon>
        <taxon>50 kb inversion clade</taxon>
        <taxon>NPAAA clade</taxon>
        <taxon>indigoferoid/millettioid clade</taxon>
        <taxon>Phaseoleae</taxon>
        <taxon>Glycine</taxon>
        <taxon>Glycine subgen. Soja</taxon>
    </lineage>
</organism>
<evidence type="ECO:0000313" key="4">
    <source>
        <dbReference type="EnsemblPlants" id="KRH18543"/>
    </source>
</evidence>
<sequence length="97" mass="10833">MGVGDVISCRRLLLGALVSLGVIWFMFLAISVNRQTKRTVLVPMNVISKHLKLVSMQRHALHSNSGLFIVSKRRVPNGPDPIHNRRAVKTRQPPTQA</sequence>
<evidence type="ECO:0000313" key="3">
    <source>
        <dbReference type="EMBL" id="KRH18543.1"/>
    </source>
</evidence>
<dbReference type="AlphaFoldDB" id="A0A0R0GVW8"/>
<dbReference type="RefSeq" id="XP_003543604.1">
    <property type="nucleotide sequence ID" value="XM_003543556.4"/>
</dbReference>
<dbReference type="InterPro" id="IPR039316">
    <property type="entry name" value="CLE25/26"/>
</dbReference>
<evidence type="ECO:0000256" key="2">
    <source>
        <dbReference type="SAM" id="Phobius"/>
    </source>
</evidence>
<keyword evidence="2" id="KW-0812">Transmembrane</keyword>
<keyword evidence="2" id="KW-1133">Transmembrane helix</keyword>
<accession>A0A0R0GVW8</accession>
<dbReference type="OMA" id="HASHIHF"/>
<reference evidence="3 4" key="1">
    <citation type="journal article" date="2010" name="Nature">
        <title>Genome sequence of the palaeopolyploid soybean.</title>
        <authorList>
            <person name="Schmutz J."/>
            <person name="Cannon S.B."/>
            <person name="Schlueter J."/>
            <person name="Ma J."/>
            <person name="Mitros T."/>
            <person name="Nelson W."/>
            <person name="Hyten D.L."/>
            <person name="Song Q."/>
            <person name="Thelen J.J."/>
            <person name="Cheng J."/>
            <person name="Xu D."/>
            <person name="Hellsten U."/>
            <person name="May G.D."/>
            <person name="Yu Y."/>
            <person name="Sakurai T."/>
            <person name="Umezawa T."/>
            <person name="Bhattacharyya M.K."/>
            <person name="Sandhu D."/>
            <person name="Valliyodan B."/>
            <person name="Lindquist E."/>
            <person name="Peto M."/>
            <person name="Grant D."/>
            <person name="Shu S."/>
            <person name="Goodstein D."/>
            <person name="Barry K."/>
            <person name="Futrell-Griggs M."/>
            <person name="Abernathy B."/>
            <person name="Du J."/>
            <person name="Tian Z."/>
            <person name="Zhu L."/>
            <person name="Gill N."/>
            <person name="Joshi T."/>
            <person name="Libault M."/>
            <person name="Sethuraman A."/>
            <person name="Zhang X.-C."/>
            <person name="Shinozaki K."/>
            <person name="Nguyen H.T."/>
            <person name="Wing R.A."/>
            <person name="Cregan P."/>
            <person name="Specht J."/>
            <person name="Grimwood J."/>
            <person name="Rokhsar D."/>
            <person name="Stacey G."/>
            <person name="Shoemaker R.C."/>
            <person name="Jackson S.A."/>
        </authorList>
    </citation>
    <scope>NUCLEOTIDE SEQUENCE [LARGE SCALE GENOMIC DNA]</scope>
    <source>
        <strain evidence="4">cv. Williams 82</strain>
        <tissue evidence="3">Callus</tissue>
    </source>
</reference>
<feature type="transmembrane region" description="Helical" evidence="2">
    <location>
        <begin position="12"/>
        <end position="32"/>
    </location>
</feature>
<dbReference type="PANTHER" id="PTHR34277:SF18">
    <property type="entry name" value="CLAVATA3_ESR (CLE)-RELATED PROTEIN 25"/>
    <property type="match status" value="1"/>
</dbReference>
<dbReference type="PANTHER" id="PTHR34277">
    <property type="entry name" value="CLAVATA3/ESR (CLE)-RELATED PROTEIN 26"/>
    <property type="match status" value="1"/>
</dbReference>
<dbReference type="GeneID" id="100790281"/>
<proteinExistence type="predicted"/>
<protein>
    <recommendedName>
        <fullName evidence="6">CLAVATA3/ESR (CLE)-related protein 25</fullName>
    </recommendedName>
</protein>
<keyword evidence="5" id="KW-1185">Reference proteome</keyword>
<reference evidence="3" key="3">
    <citation type="submission" date="2018-07" db="EMBL/GenBank/DDBJ databases">
        <title>WGS assembly of Glycine max.</title>
        <authorList>
            <person name="Schmutz J."/>
            <person name="Cannon S."/>
            <person name="Schlueter J."/>
            <person name="Ma J."/>
            <person name="Mitros T."/>
            <person name="Nelson W."/>
            <person name="Hyten D."/>
            <person name="Song Q."/>
            <person name="Thelen J."/>
            <person name="Cheng J."/>
            <person name="Xu D."/>
            <person name="Hellsten U."/>
            <person name="May G."/>
            <person name="Yu Y."/>
            <person name="Sakurai T."/>
            <person name="Umezawa T."/>
            <person name="Bhattacharyya M."/>
            <person name="Sandhu D."/>
            <person name="Valliyodan B."/>
            <person name="Lindquist E."/>
            <person name="Peto M."/>
            <person name="Grant D."/>
            <person name="Shu S."/>
            <person name="Goodstein D."/>
            <person name="Barry K."/>
            <person name="Futrell-Griggs M."/>
            <person name="Abernathy B."/>
            <person name="Du J."/>
            <person name="Tian Z."/>
            <person name="Zhu L."/>
            <person name="Gill N."/>
            <person name="Joshi T."/>
            <person name="Libault M."/>
            <person name="Sethuraman A."/>
            <person name="Zhang X."/>
            <person name="Shinozaki K."/>
            <person name="Nguyen H."/>
            <person name="Wing R."/>
            <person name="Cregan P."/>
            <person name="Specht J."/>
            <person name="Grimwood J."/>
            <person name="Rokhsar D."/>
            <person name="Stacey G."/>
            <person name="Shoemaker R."/>
            <person name="Jackson S."/>
        </authorList>
    </citation>
    <scope>NUCLEOTIDE SEQUENCE</scope>
    <source>
        <tissue evidence="3">Callus</tissue>
    </source>
</reference>
<dbReference type="EnsemblPlants" id="KRH18543">
    <property type="protein sequence ID" value="KRH18543"/>
    <property type="gene ID" value="GLYMA_13G067000"/>
</dbReference>